<evidence type="ECO:0000256" key="5">
    <source>
        <dbReference type="ARBA" id="ARBA00023002"/>
    </source>
</evidence>
<dbReference type="InterPro" id="IPR006620">
    <property type="entry name" value="Pro_4_hyd_alph"/>
</dbReference>
<dbReference type="Gene3D" id="2.60.120.620">
    <property type="entry name" value="q2cbj1_9rhob like domain"/>
    <property type="match status" value="1"/>
</dbReference>
<dbReference type="NCBIfam" id="NF003975">
    <property type="entry name" value="PRK05467.1-4"/>
    <property type="match status" value="1"/>
</dbReference>
<feature type="binding site" evidence="7">
    <location>
        <position position="100"/>
    </location>
    <ligand>
        <name>Fe cation</name>
        <dbReference type="ChEBI" id="CHEBI:24875"/>
    </ligand>
</feature>
<dbReference type="GO" id="GO:0006974">
    <property type="term" value="P:DNA damage response"/>
    <property type="evidence" value="ECO:0007669"/>
    <property type="project" value="TreeGrafter"/>
</dbReference>
<dbReference type="PANTHER" id="PTHR41536:SF1">
    <property type="entry name" value="PKHD-TYPE HYDROXYLASE YBIX"/>
    <property type="match status" value="1"/>
</dbReference>
<dbReference type="InterPro" id="IPR023550">
    <property type="entry name" value="PKHD_hydroxylase"/>
</dbReference>
<dbReference type="Pfam" id="PF13640">
    <property type="entry name" value="2OG-FeII_Oxy_3"/>
    <property type="match status" value="1"/>
</dbReference>
<evidence type="ECO:0000256" key="2">
    <source>
        <dbReference type="ARBA" id="ARBA00022723"/>
    </source>
</evidence>
<dbReference type="AlphaFoldDB" id="A0A0A2C6W3"/>
<dbReference type="Proteomes" id="UP000030392">
    <property type="component" value="Unassembled WGS sequence"/>
</dbReference>
<reference evidence="10" key="1">
    <citation type="journal article" date="2014" name="Sci. Data">
        <title>Genomes of diverse isolates of the marine cyanobacterium Prochlorococcus.</title>
        <authorList>
            <person name="Biller S."/>
            <person name="Berube P."/>
            <person name="Thompson J."/>
            <person name="Kelly L."/>
            <person name="Roggensack S."/>
            <person name="Awad L."/>
            <person name="Roache-Johnson K."/>
            <person name="Ding H."/>
            <person name="Giovannoni S.J."/>
            <person name="Moore L.R."/>
            <person name="Chisholm S.W."/>
        </authorList>
    </citation>
    <scope>NUCLEOTIDE SEQUENCE [LARGE SCALE GENOMIC DNA]</scope>
    <source>
        <strain evidence="10">PAC1</strain>
    </source>
</reference>
<dbReference type="InterPro" id="IPR044862">
    <property type="entry name" value="Pro_4_hyd_alph_FE2OG_OXY"/>
</dbReference>
<evidence type="ECO:0000256" key="6">
    <source>
        <dbReference type="ARBA" id="ARBA00023004"/>
    </source>
</evidence>
<evidence type="ECO:0000313" key="10">
    <source>
        <dbReference type="Proteomes" id="UP000030392"/>
    </source>
</evidence>
<name>A0A0A2C6W3_PROMR</name>
<evidence type="ECO:0000256" key="4">
    <source>
        <dbReference type="ARBA" id="ARBA00022964"/>
    </source>
</evidence>
<accession>A0A0A2C6W3</accession>
<dbReference type="GO" id="GO:0006879">
    <property type="term" value="P:intracellular iron ion homeostasis"/>
    <property type="evidence" value="ECO:0007669"/>
    <property type="project" value="TreeGrafter"/>
</dbReference>
<keyword evidence="6 7" id="KW-0408">Iron</keyword>
<dbReference type="PANTHER" id="PTHR41536">
    <property type="entry name" value="PKHD-TYPE HYDROXYLASE YBIX"/>
    <property type="match status" value="1"/>
</dbReference>
<evidence type="ECO:0000256" key="7">
    <source>
        <dbReference type="HAMAP-Rule" id="MF_00657"/>
    </source>
</evidence>
<keyword evidence="5 7" id="KW-0560">Oxidoreductase</keyword>
<comment type="cofactor">
    <cofactor evidence="1 7">
        <name>L-ascorbate</name>
        <dbReference type="ChEBI" id="CHEBI:38290"/>
    </cofactor>
</comment>
<dbReference type="InterPro" id="IPR005123">
    <property type="entry name" value="Oxoglu/Fe-dep_dioxygenase_dom"/>
</dbReference>
<dbReference type="GO" id="GO:0016706">
    <property type="term" value="F:2-oxoglutarate-dependent dioxygenase activity"/>
    <property type="evidence" value="ECO:0007669"/>
    <property type="project" value="UniProtKB-UniRule"/>
</dbReference>
<dbReference type="EMBL" id="JNAX01000007">
    <property type="protein sequence ID" value="KGG21292.1"/>
    <property type="molecule type" value="Genomic_DNA"/>
</dbReference>
<feature type="binding site" evidence="7">
    <location>
        <position position="155"/>
    </location>
    <ligand>
        <name>Fe cation</name>
        <dbReference type="ChEBI" id="CHEBI:24875"/>
    </ligand>
</feature>
<protein>
    <submittedName>
        <fullName evidence="9">Iron-uptake factor PiuC</fullName>
    </submittedName>
</protein>
<dbReference type="NCBIfam" id="NF003974">
    <property type="entry name" value="PRK05467.1-3"/>
    <property type="match status" value="1"/>
</dbReference>
<evidence type="ECO:0000256" key="3">
    <source>
        <dbReference type="ARBA" id="ARBA00022896"/>
    </source>
</evidence>
<dbReference type="GO" id="GO:0031418">
    <property type="term" value="F:L-ascorbic acid binding"/>
    <property type="evidence" value="ECO:0007669"/>
    <property type="project" value="UniProtKB-KW"/>
</dbReference>
<feature type="domain" description="Fe2OG dioxygenase" evidence="8">
    <location>
        <begin position="80"/>
        <end position="174"/>
    </location>
</feature>
<evidence type="ECO:0000313" key="9">
    <source>
        <dbReference type="EMBL" id="KGG21292.1"/>
    </source>
</evidence>
<comment type="caution">
    <text evidence="9">The sequence shown here is derived from an EMBL/GenBank/DDBJ whole genome shotgun (WGS) entry which is preliminary data.</text>
</comment>
<keyword evidence="2 7" id="KW-0479">Metal-binding</keyword>
<comment type="cofactor">
    <cofactor evidence="7">
        <name>Fe(2+)</name>
        <dbReference type="ChEBI" id="CHEBI:29033"/>
    </cofactor>
    <text evidence="7">Binds 1 Fe(2+) ion per subunit.</text>
</comment>
<dbReference type="GO" id="GO:0005506">
    <property type="term" value="F:iron ion binding"/>
    <property type="evidence" value="ECO:0007669"/>
    <property type="project" value="UniProtKB-UniRule"/>
</dbReference>
<dbReference type="HAMAP" id="MF_00657">
    <property type="entry name" value="Hydroxyl_YbiX"/>
    <property type="match status" value="1"/>
</dbReference>
<evidence type="ECO:0000259" key="8">
    <source>
        <dbReference type="PROSITE" id="PS51471"/>
    </source>
</evidence>
<organism evidence="9 10">
    <name type="scientific">Prochlorococcus marinus str. PAC1</name>
    <dbReference type="NCBI Taxonomy" id="59924"/>
    <lineage>
        <taxon>Bacteria</taxon>
        <taxon>Bacillati</taxon>
        <taxon>Cyanobacteriota</taxon>
        <taxon>Cyanophyceae</taxon>
        <taxon>Synechococcales</taxon>
        <taxon>Prochlorococcaceae</taxon>
        <taxon>Prochlorococcus</taxon>
    </lineage>
</organism>
<feature type="binding site" evidence="7">
    <location>
        <position position="98"/>
    </location>
    <ligand>
        <name>Fe cation</name>
        <dbReference type="ChEBI" id="CHEBI:24875"/>
    </ligand>
</feature>
<evidence type="ECO:0000256" key="1">
    <source>
        <dbReference type="ARBA" id="ARBA00001961"/>
    </source>
</evidence>
<dbReference type="RefSeq" id="WP_036905038.1">
    <property type="nucleotide sequence ID" value="NZ_CP138967.1"/>
</dbReference>
<dbReference type="PROSITE" id="PS51471">
    <property type="entry name" value="FE2OG_OXY"/>
    <property type="match status" value="1"/>
</dbReference>
<keyword evidence="3 7" id="KW-0847">Vitamin C</keyword>
<dbReference type="Gene3D" id="4.10.860.20">
    <property type="entry name" value="Rabenosyn, Rab binding domain"/>
    <property type="match status" value="1"/>
</dbReference>
<feature type="binding site" evidence="7">
    <location>
        <position position="165"/>
    </location>
    <ligand>
        <name>2-oxoglutarate</name>
        <dbReference type="ChEBI" id="CHEBI:16810"/>
    </ligand>
</feature>
<proteinExistence type="inferred from homology"/>
<sequence>MEYLTHSLIDESEALQIVNKLKAEKPSWQDGKKTAGSHAAEIKSNFQLDKNSKLSIELRDIIVNKIISNPLLKSFTLPSLIHGVMFTQSLAGHSYGSHIDNPYMSSGRSDLSFTLFLNSPEDYEGGELCIQTINKTEKIKLSAGEMIIYPSTQLHSVAEVKDGERHVCVGWIQSYVQNNEERNFLFGLDAGAKGLLAKHGRSDELDLVFQAYSNILRRLGD</sequence>
<dbReference type="SMART" id="SM00702">
    <property type="entry name" value="P4Hc"/>
    <property type="match status" value="1"/>
</dbReference>
<gene>
    <name evidence="9" type="ORF">EV03_0626</name>
</gene>
<keyword evidence="4 7" id="KW-0223">Dioxygenase</keyword>